<dbReference type="InterPro" id="IPR023299">
    <property type="entry name" value="ATPase_P-typ_cyto_dom_N"/>
</dbReference>
<keyword evidence="4 10" id="KW-0479">Metal-binding</keyword>
<comment type="similarity">
    <text evidence="2 10">Belongs to the cation transport ATPase (P-type) (TC 3.A.3) family. Type IB subfamily.</text>
</comment>
<dbReference type="PANTHER" id="PTHR48085">
    <property type="entry name" value="CADMIUM/ZINC-TRANSPORTING ATPASE HMA2-RELATED"/>
    <property type="match status" value="1"/>
</dbReference>
<dbReference type="InterPro" id="IPR023298">
    <property type="entry name" value="ATPase_P-typ_TM_dom_sf"/>
</dbReference>
<dbReference type="Pfam" id="PF00122">
    <property type="entry name" value="E1-E2_ATPase"/>
    <property type="match status" value="1"/>
</dbReference>
<dbReference type="PANTHER" id="PTHR48085:SF5">
    <property type="entry name" value="CADMIUM_ZINC-TRANSPORTING ATPASE HMA4-RELATED"/>
    <property type="match status" value="1"/>
</dbReference>
<dbReference type="InterPro" id="IPR008250">
    <property type="entry name" value="ATPase_P-typ_transduc_dom_A_sf"/>
</dbReference>
<keyword evidence="6 10" id="KW-0067">ATP-binding</keyword>
<evidence type="ECO:0000256" key="6">
    <source>
        <dbReference type="ARBA" id="ARBA00022840"/>
    </source>
</evidence>
<proteinExistence type="inferred from homology"/>
<keyword evidence="5 10" id="KW-0547">Nucleotide-binding</keyword>
<keyword evidence="3 10" id="KW-0812">Transmembrane</keyword>
<dbReference type="InterPro" id="IPR044492">
    <property type="entry name" value="P_typ_ATPase_HD_dom"/>
</dbReference>
<dbReference type="GO" id="GO:0015086">
    <property type="term" value="F:cadmium ion transmembrane transporter activity"/>
    <property type="evidence" value="ECO:0007669"/>
    <property type="project" value="TreeGrafter"/>
</dbReference>
<dbReference type="NCBIfam" id="TIGR01494">
    <property type="entry name" value="ATPase_P-type"/>
    <property type="match status" value="1"/>
</dbReference>
<dbReference type="InterPro" id="IPR036412">
    <property type="entry name" value="HAD-like_sf"/>
</dbReference>
<evidence type="ECO:0000256" key="1">
    <source>
        <dbReference type="ARBA" id="ARBA00004651"/>
    </source>
</evidence>
<dbReference type="SUPFAM" id="SSF56784">
    <property type="entry name" value="HAD-like"/>
    <property type="match status" value="1"/>
</dbReference>
<keyword evidence="10" id="KW-1003">Cell membrane</keyword>
<dbReference type="Gene3D" id="2.70.150.10">
    <property type="entry name" value="Calcium-transporting ATPase, cytoplasmic transduction domain A"/>
    <property type="match status" value="1"/>
</dbReference>
<dbReference type="GO" id="GO:0005524">
    <property type="term" value="F:ATP binding"/>
    <property type="evidence" value="ECO:0007669"/>
    <property type="project" value="UniProtKB-UniRule"/>
</dbReference>
<dbReference type="GO" id="GO:0005886">
    <property type="term" value="C:plasma membrane"/>
    <property type="evidence" value="ECO:0007669"/>
    <property type="project" value="UniProtKB-SubCell"/>
</dbReference>
<accession>A0A7W9STC9</accession>
<dbReference type="InterPro" id="IPR001757">
    <property type="entry name" value="P_typ_ATPase"/>
</dbReference>
<keyword evidence="13" id="KW-1185">Reference proteome</keyword>
<evidence type="ECO:0000256" key="4">
    <source>
        <dbReference type="ARBA" id="ARBA00022723"/>
    </source>
</evidence>
<dbReference type="GO" id="GO:0046872">
    <property type="term" value="F:metal ion binding"/>
    <property type="evidence" value="ECO:0007669"/>
    <property type="project" value="UniProtKB-KW"/>
</dbReference>
<dbReference type="PROSITE" id="PS50846">
    <property type="entry name" value="HMA_2"/>
    <property type="match status" value="1"/>
</dbReference>
<comment type="subcellular location">
    <subcellularLocation>
        <location evidence="1">Cell membrane</location>
        <topology evidence="1">Multi-pass membrane protein</topology>
    </subcellularLocation>
</comment>
<sequence length="720" mass="75451">MAISRYFIAAMDCPTEEQLIRNRLKTVTGIEALQFDLIERILTVTHTDDAKSTAESALAELGMHAKPLTAENEGTLQVAPALPRAKLIRLVAAGVLAASAEGLAWALEGSGQAHADNALPVVVLAVGSLLLSGAETARKAWMALRTRTLNINFLMGLAIVGAVVIRQWPEAAMASVLFTVAEVIEGLSLERARKAVQGLMEAAPETVEVLSDCGSFHESKLALVRVGDRVRVRPGQSIPLDGTVTEGLSAVNQAAITGESLPMEKKPGDAIFAGTRNTTGTFIFEVTAARGDTTMDRIVAAVKEAQQERAPTQRFIDKFAQVYTPTVVMLALLYAVLPPLFLGAGWAEQLHRALVMLVIACPCALVISTPVTIVSGLTAAARLGLLVRGGAYLEEGRNLRTIAFDKTGTLTKGQPAVTDILPLTDRAPAELLHLAASLDAASEHPVAEAIVTHCAQTHDCQHLPVEAFEAVVGRGVAGTLGGRRHYVGNHRLTEENQVCGPHVEALLARLEGEGKTTVVLTDAQQALAVIGVADTVRSTAIEAVAQLKALGVAVVMLTGDSHAAAAEIARQAGITDVRAELLPEDKLSAVTALAQQGGGVGMVGDGINDGPALARAQVGFAMGRTGTGVALEIADVALLREDLRLIPAFIRLSRMVSQTLTQNITVALGLKLVFFILALLGKATLPMAVFADVGGSLLVTLNGLRVLRMGKLPPSSISGG</sequence>
<dbReference type="EMBL" id="JACHGW010000003">
    <property type="protein sequence ID" value="MBB6052030.1"/>
    <property type="molecule type" value="Genomic_DNA"/>
</dbReference>
<dbReference type="InterPro" id="IPR027256">
    <property type="entry name" value="P-typ_ATPase_IB"/>
</dbReference>
<dbReference type="Gene3D" id="3.40.50.1000">
    <property type="entry name" value="HAD superfamily/HAD-like"/>
    <property type="match status" value="1"/>
</dbReference>
<dbReference type="InterPro" id="IPR036163">
    <property type="entry name" value="HMA_dom_sf"/>
</dbReference>
<evidence type="ECO:0000313" key="12">
    <source>
        <dbReference type="EMBL" id="MBB6052030.1"/>
    </source>
</evidence>
<dbReference type="SFLD" id="SFLDG00002">
    <property type="entry name" value="C1.7:_P-type_atpase_like"/>
    <property type="match status" value="1"/>
</dbReference>
<protein>
    <submittedName>
        <fullName evidence="12">Cd2+/Zn2+-exporting ATPase</fullName>
    </submittedName>
</protein>
<comment type="caution">
    <text evidence="12">The sequence shown here is derived from an EMBL/GenBank/DDBJ whole genome shotgun (WGS) entry which is preliminary data.</text>
</comment>
<feature type="transmembrane region" description="Helical" evidence="10">
    <location>
        <begin position="149"/>
        <end position="165"/>
    </location>
</feature>
<dbReference type="SUPFAM" id="SSF55008">
    <property type="entry name" value="HMA, heavy metal-associated domain"/>
    <property type="match status" value="1"/>
</dbReference>
<feature type="domain" description="HMA" evidence="11">
    <location>
        <begin position="2"/>
        <end position="66"/>
    </location>
</feature>
<name>A0A7W9STC9_ARMRO</name>
<evidence type="ECO:0000256" key="9">
    <source>
        <dbReference type="ARBA" id="ARBA00023136"/>
    </source>
</evidence>
<dbReference type="PROSITE" id="PS00154">
    <property type="entry name" value="ATPASE_E1_E2"/>
    <property type="match status" value="1"/>
</dbReference>
<evidence type="ECO:0000256" key="7">
    <source>
        <dbReference type="ARBA" id="ARBA00022967"/>
    </source>
</evidence>
<dbReference type="Proteomes" id="UP000520814">
    <property type="component" value="Unassembled WGS sequence"/>
</dbReference>
<dbReference type="AlphaFoldDB" id="A0A7W9STC9"/>
<dbReference type="Gene3D" id="3.40.1110.10">
    <property type="entry name" value="Calcium-transporting ATPase, cytoplasmic domain N"/>
    <property type="match status" value="1"/>
</dbReference>
<feature type="transmembrane region" description="Helical" evidence="10">
    <location>
        <begin position="322"/>
        <end position="347"/>
    </location>
</feature>
<reference evidence="12 13" key="1">
    <citation type="submission" date="2020-08" db="EMBL/GenBank/DDBJ databases">
        <title>Genomic Encyclopedia of Type Strains, Phase IV (KMG-IV): sequencing the most valuable type-strain genomes for metagenomic binning, comparative biology and taxonomic classification.</title>
        <authorList>
            <person name="Goeker M."/>
        </authorList>
    </citation>
    <scope>NUCLEOTIDE SEQUENCE [LARGE SCALE GENOMIC DNA]</scope>
    <source>
        <strain evidence="12 13">DSM 23562</strain>
    </source>
</reference>
<gene>
    <name evidence="12" type="ORF">HNQ39_003840</name>
</gene>
<dbReference type="InterPro" id="IPR023214">
    <property type="entry name" value="HAD_sf"/>
</dbReference>
<evidence type="ECO:0000313" key="13">
    <source>
        <dbReference type="Proteomes" id="UP000520814"/>
    </source>
</evidence>
<dbReference type="FunFam" id="2.70.150.10:FF:000002">
    <property type="entry name" value="Copper-transporting ATPase 1, putative"/>
    <property type="match status" value="1"/>
</dbReference>
<keyword evidence="8 10" id="KW-1133">Transmembrane helix</keyword>
<dbReference type="RefSeq" id="WP_184200190.1">
    <property type="nucleotide sequence ID" value="NZ_JACHGW010000003.1"/>
</dbReference>
<dbReference type="GO" id="GO:0016887">
    <property type="term" value="F:ATP hydrolysis activity"/>
    <property type="evidence" value="ECO:0007669"/>
    <property type="project" value="InterPro"/>
</dbReference>
<dbReference type="GO" id="GO:0019829">
    <property type="term" value="F:ATPase-coupled monoatomic cation transmembrane transporter activity"/>
    <property type="evidence" value="ECO:0007669"/>
    <property type="project" value="InterPro"/>
</dbReference>
<dbReference type="Pfam" id="PF00702">
    <property type="entry name" value="Hydrolase"/>
    <property type="match status" value="1"/>
</dbReference>
<dbReference type="InterPro" id="IPR018303">
    <property type="entry name" value="ATPase_P-typ_P_site"/>
</dbReference>
<dbReference type="NCBIfam" id="TIGR01525">
    <property type="entry name" value="ATPase-IB_hvy"/>
    <property type="match status" value="1"/>
</dbReference>
<dbReference type="InterPro" id="IPR051014">
    <property type="entry name" value="Cation_Transport_ATPase_IB"/>
</dbReference>
<dbReference type="SUPFAM" id="SSF81653">
    <property type="entry name" value="Calcium ATPase, transduction domain A"/>
    <property type="match status" value="1"/>
</dbReference>
<dbReference type="InterPro" id="IPR006121">
    <property type="entry name" value="HMA_dom"/>
</dbReference>
<dbReference type="PRINTS" id="PR00120">
    <property type="entry name" value="HATPASE"/>
</dbReference>
<feature type="transmembrane region" description="Helical" evidence="10">
    <location>
        <begin position="660"/>
        <end position="681"/>
    </location>
</feature>
<dbReference type="SUPFAM" id="SSF81665">
    <property type="entry name" value="Calcium ATPase, transmembrane domain M"/>
    <property type="match status" value="1"/>
</dbReference>
<organism evidence="12 13">
    <name type="scientific">Armatimonas rosea</name>
    <dbReference type="NCBI Taxonomy" id="685828"/>
    <lineage>
        <taxon>Bacteria</taxon>
        <taxon>Bacillati</taxon>
        <taxon>Armatimonadota</taxon>
        <taxon>Armatimonadia</taxon>
        <taxon>Armatimonadales</taxon>
        <taxon>Armatimonadaceae</taxon>
        <taxon>Armatimonas</taxon>
    </lineage>
</organism>
<evidence type="ECO:0000259" key="11">
    <source>
        <dbReference type="PROSITE" id="PS50846"/>
    </source>
</evidence>
<dbReference type="SFLD" id="SFLDS00003">
    <property type="entry name" value="Haloacid_Dehalogenase"/>
    <property type="match status" value="1"/>
</dbReference>
<evidence type="ECO:0000256" key="10">
    <source>
        <dbReference type="RuleBase" id="RU362081"/>
    </source>
</evidence>
<keyword evidence="7" id="KW-1278">Translocase</keyword>
<evidence type="ECO:0000256" key="5">
    <source>
        <dbReference type="ARBA" id="ARBA00022741"/>
    </source>
</evidence>
<feature type="transmembrane region" description="Helical" evidence="10">
    <location>
        <begin position="353"/>
        <end position="380"/>
    </location>
</feature>
<evidence type="ECO:0000256" key="3">
    <source>
        <dbReference type="ARBA" id="ARBA00022692"/>
    </source>
</evidence>
<evidence type="ECO:0000256" key="2">
    <source>
        <dbReference type="ARBA" id="ARBA00006024"/>
    </source>
</evidence>
<dbReference type="InterPro" id="IPR059000">
    <property type="entry name" value="ATPase_P-type_domA"/>
</dbReference>
<evidence type="ECO:0000256" key="8">
    <source>
        <dbReference type="ARBA" id="ARBA00022989"/>
    </source>
</evidence>
<keyword evidence="9 10" id="KW-0472">Membrane</keyword>
<dbReference type="SFLD" id="SFLDF00027">
    <property type="entry name" value="p-type_atpase"/>
    <property type="match status" value="1"/>
</dbReference>
<dbReference type="PRINTS" id="PR00119">
    <property type="entry name" value="CATATPASE"/>
</dbReference>